<evidence type="ECO:0000313" key="10">
    <source>
        <dbReference type="Proteomes" id="UP001152562"/>
    </source>
</evidence>
<gene>
    <name evidence="9" type="ORF">PIBRA_LOCUS8280</name>
</gene>
<reference evidence="9" key="1">
    <citation type="submission" date="2022-05" db="EMBL/GenBank/DDBJ databases">
        <authorList>
            <person name="Okamura Y."/>
        </authorList>
    </citation>
    <scope>NUCLEOTIDE SEQUENCE</scope>
</reference>
<organism evidence="9 10">
    <name type="scientific">Pieris brassicae</name>
    <name type="common">White butterfly</name>
    <name type="synonym">Large white butterfly</name>
    <dbReference type="NCBI Taxonomy" id="7116"/>
    <lineage>
        <taxon>Eukaryota</taxon>
        <taxon>Metazoa</taxon>
        <taxon>Ecdysozoa</taxon>
        <taxon>Arthropoda</taxon>
        <taxon>Hexapoda</taxon>
        <taxon>Insecta</taxon>
        <taxon>Pterygota</taxon>
        <taxon>Neoptera</taxon>
        <taxon>Endopterygota</taxon>
        <taxon>Lepidoptera</taxon>
        <taxon>Glossata</taxon>
        <taxon>Ditrysia</taxon>
        <taxon>Papilionoidea</taxon>
        <taxon>Pieridae</taxon>
        <taxon>Pierinae</taxon>
        <taxon>Pieris</taxon>
    </lineage>
</organism>
<dbReference type="GO" id="GO:0003677">
    <property type="term" value="F:DNA binding"/>
    <property type="evidence" value="ECO:0007669"/>
    <property type="project" value="UniProtKB-UniRule"/>
</dbReference>
<evidence type="ECO:0000256" key="3">
    <source>
        <dbReference type="ARBA" id="ARBA00023155"/>
    </source>
</evidence>
<dbReference type="Pfam" id="PF00046">
    <property type="entry name" value="Homeodomain"/>
    <property type="match status" value="1"/>
</dbReference>
<dbReference type="SUPFAM" id="SSF46689">
    <property type="entry name" value="Homeodomain-like"/>
    <property type="match status" value="1"/>
</dbReference>
<dbReference type="PANTHER" id="PTHR24333">
    <property type="entry name" value="HOMEO BOX HB9 LIKE A-RELATED"/>
    <property type="match status" value="1"/>
</dbReference>
<dbReference type="GO" id="GO:0000981">
    <property type="term" value="F:DNA-binding transcription factor activity, RNA polymerase II-specific"/>
    <property type="evidence" value="ECO:0007669"/>
    <property type="project" value="InterPro"/>
</dbReference>
<accession>A0A9P0THJ4</accession>
<feature type="compositionally biased region" description="Polar residues" evidence="7">
    <location>
        <begin position="130"/>
        <end position="142"/>
    </location>
</feature>
<feature type="region of interest" description="Disordered" evidence="7">
    <location>
        <begin position="123"/>
        <end position="142"/>
    </location>
</feature>
<evidence type="ECO:0000313" key="9">
    <source>
        <dbReference type="EMBL" id="CAH4031816.1"/>
    </source>
</evidence>
<evidence type="ECO:0000256" key="4">
    <source>
        <dbReference type="ARBA" id="ARBA00023242"/>
    </source>
</evidence>
<evidence type="ECO:0000256" key="6">
    <source>
        <dbReference type="RuleBase" id="RU000682"/>
    </source>
</evidence>
<dbReference type="InterPro" id="IPR017970">
    <property type="entry name" value="Homeobox_CS"/>
</dbReference>
<dbReference type="PROSITE" id="PS00027">
    <property type="entry name" value="HOMEOBOX_1"/>
    <property type="match status" value="1"/>
</dbReference>
<dbReference type="InterPro" id="IPR009057">
    <property type="entry name" value="Homeodomain-like_sf"/>
</dbReference>
<comment type="subcellular location">
    <subcellularLocation>
        <location evidence="1 5 6">Nucleus</location>
    </subcellularLocation>
</comment>
<evidence type="ECO:0000256" key="5">
    <source>
        <dbReference type="PROSITE-ProRule" id="PRU00108"/>
    </source>
</evidence>
<keyword evidence="10" id="KW-1185">Reference proteome</keyword>
<feature type="DNA-binding region" description="Homeobox" evidence="5">
    <location>
        <begin position="68"/>
        <end position="127"/>
    </location>
</feature>
<dbReference type="GO" id="GO:0005634">
    <property type="term" value="C:nucleus"/>
    <property type="evidence" value="ECO:0007669"/>
    <property type="project" value="UniProtKB-SubCell"/>
</dbReference>
<evidence type="ECO:0000256" key="7">
    <source>
        <dbReference type="SAM" id="MobiDB-lite"/>
    </source>
</evidence>
<dbReference type="Gene3D" id="1.10.10.60">
    <property type="entry name" value="Homeodomain-like"/>
    <property type="match status" value="1"/>
</dbReference>
<dbReference type="EMBL" id="CALOZG010000020">
    <property type="protein sequence ID" value="CAH4031816.1"/>
    <property type="molecule type" value="Genomic_DNA"/>
</dbReference>
<dbReference type="PROSITE" id="PS50071">
    <property type="entry name" value="HOMEOBOX_2"/>
    <property type="match status" value="1"/>
</dbReference>
<keyword evidence="4 5" id="KW-0539">Nucleus</keyword>
<keyword evidence="2 5" id="KW-0238">DNA-binding</keyword>
<proteinExistence type="predicted"/>
<dbReference type="CDD" id="cd00086">
    <property type="entry name" value="homeodomain"/>
    <property type="match status" value="1"/>
</dbReference>
<feature type="domain" description="Homeobox" evidence="8">
    <location>
        <begin position="66"/>
        <end position="126"/>
    </location>
</feature>
<dbReference type="InterPro" id="IPR001356">
    <property type="entry name" value="HD"/>
</dbReference>
<evidence type="ECO:0000259" key="8">
    <source>
        <dbReference type="PROSITE" id="PS50071"/>
    </source>
</evidence>
<comment type="caution">
    <text evidence="9">The sequence shown here is derived from an EMBL/GenBank/DDBJ whole genome shotgun (WGS) entry which is preliminary data.</text>
</comment>
<dbReference type="PANTHER" id="PTHR24333:SF5">
    <property type="entry name" value="VENT HOMEOBOX"/>
    <property type="match status" value="1"/>
</dbReference>
<keyword evidence="3 5" id="KW-0371">Homeobox</keyword>
<dbReference type="SMART" id="SM00389">
    <property type="entry name" value="HOX"/>
    <property type="match status" value="1"/>
</dbReference>
<sequence>MGPSLAPVMDLSAQASSKCTSDFSIDRILSDNSKKEEVSPAPSWLCCTRYQPPRLPRTGNACRSRRSGRHARVPFTAAQAAALEAAYSRAPYLAPPALKALASALQLRDDRIKIWFQNRRARERREKSANIPSPQSGIVISTNQRPSINSSWLNPSDLQHNVTSDEMEQSFTKSNYISHLYESENSSESCESPLNVDT</sequence>
<protein>
    <recommendedName>
        <fullName evidence="8">Homeobox domain-containing protein</fullName>
    </recommendedName>
</protein>
<dbReference type="AlphaFoldDB" id="A0A9P0THJ4"/>
<evidence type="ECO:0000256" key="2">
    <source>
        <dbReference type="ARBA" id="ARBA00023125"/>
    </source>
</evidence>
<dbReference type="Proteomes" id="UP001152562">
    <property type="component" value="Unassembled WGS sequence"/>
</dbReference>
<name>A0A9P0THJ4_PIEBR</name>
<dbReference type="InterPro" id="IPR050848">
    <property type="entry name" value="Homeobox_TF"/>
</dbReference>
<evidence type="ECO:0000256" key="1">
    <source>
        <dbReference type="ARBA" id="ARBA00004123"/>
    </source>
</evidence>